<accession>A0A5N6Z3P1</accession>
<sequence length="132" mass="13925">MHFFKYLVFAAPLALATPSPSPVASPAPHITGGLFSELPLVIEALQHLFNPHTLEDLDTIVKGGAVLLGGDAPKNLQKLLSNQNIAKLQHVIDNAESLLTPKFVNETAVLVGGIAPLVDGISRLLDGLLPPI</sequence>
<organism evidence="2 3">
    <name type="scientific">Aspergillus coremiiformis</name>
    <dbReference type="NCBI Taxonomy" id="138285"/>
    <lineage>
        <taxon>Eukaryota</taxon>
        <taxon>Fungi</taxon>
        <taxon>Dikarya</taxon>
        <taxon>Ascomycota</taxon>
        <taxon>Pezizomycotina</taxon>
        <taxon>Eurotiomycetes</taxon>
        <taxon>Eurotiomycetidae</taxon>
        <taxon>Eurotiales</taxon>
        <taxon>Aspergillaceae</taxon>
        <taxon>Aspergillus</taxon>
        <taxon>Aspergillus subgen. Circumdati</taxon>
    </lineage>
</organism>
<feature type="signal peptide" evidence="1">
    <location>
        <begin position="1"/>
        <end position="16"/>
    </location>
</feature>
<keyword evidence="3" id="KW-1185">Reference proteome</keyword>
<proteinExistence type="predicted"/>
<dbReference type="AlphaFoldDB" id="A0A5N6Z3P1"/>
<gene>
    <name evidence="2" type="ORF">BDV28DRAFT_149409</name>
</gene>
<dbReference type="EMBL" id="ML739144">
    <property type="protein sequence ID" value="KAE8352048.1"/>
    <property type="molecule type" value="Genomic_DNA"/>
</dbReference>
<keyword evidence="1" id="KW-0732">Signal</keyword>
<evidence type="ECO:0008006" key="4">
    <source>
        <dbReference type="Google" id="ProtNLM"/>
    </source>
</evidence>
<evidence type="ECO:0000256" key="1">
    <source>
        <dbReference type="SAM" id="SignalP"/>
    </source>
</evidence>
<dbReference type="Proteomes" id="UP000327118">
    <property type="component" value="Unassembled WGS sequence"/>
</dbReference>
<dbReference type="OrthoDB" id="3438016at2759"/>
<protein>
    <recommendedName>
        <fullName evidence="4">Hydrophobic surface binding protein A-domain-containing protein</fullName>
    </recommendedName>
</protein>
<evidence type="ECO:0000313" key="2">
    <source>
        <dbReference type="EMBL" id="KAE8352048.1"/>
    </source>
</evidence>
<name>A0A5N6Z3P1_9EURO</name>
<feature type="chain" id="PRO_5024919998" description="Hydrophobic surface binding protein A-domain-containing protein" evidence="1">
    <location>
        <begin position="17"/>
        <end position="132"/>
    </location>
</feature>
<evidence type="ECO:0000313" key="3">
    <source>
        <dbReference type="Proteomes" id="UP000327118"/>
    </source>
</evidence>
<reference evidence="3" key="1">
    <citation type="submission" date="2019-04" db="EMBL/GenBank/DDBJ databases">
        <title>Friends and foes A comparative genomics studyof 23 Aspergillus species from section Flavi.</title>
        <authorList>
            <consortium name="DOE Joint Genome Institute"/>
            <person name="Kjaerbolling I."/>
            <person name="Vesth T."/>
            <person name="Frisvad J.C."/>
            <person name="Nybo J.L."/>
            <person name="Theobald S."/>
            <person name="Kildgaard S."/>
            <person name="Isbrandt T."/>
            <person name="Kuo A."/>
            <person name="Sato A."/>
            <person name="Lyhne E.K."/>
            <person name="Kogle M.E."/>
            <person name="Wiebenga A."/>
            <person name="Kun R.S."/>
            <person name="Lubbers R.J."/>
            <person name="Makela M.R."/>
            <person name="Barry K."/>
            <person name="Chovatia M."/>
            <person name="Clum A."/>
            <person name="Daum C."/>
            <person name="Haridas S."/>
            <person name="He G."/>
            <person name="LaButti K."/>
            <person name="Lipzen A."/>
            <person name="Mondo S."/>
            <person name="Riley R."/>
            <person name="Salamov A."/>
            <person name="Simmons B.A."/>
            <person name="Magnuson J.K."/>
            <person name="Henrissat B."/>
            <person name="Mortensen U.H."/>
            <person name="Larsen T.O."/>
            <person name="Devries R.P."/>
            <person name="Grigoriev I.V."/>
            <person name="Machida M."/>
            <person name="Baker S.E."/>
            <person name="Andersen M.R."/>
        </authorList>
    </citation>
    <scope>NUCLEOTIDE SEQUENCE [LARGE SCALE GENOMIC DNA]</scope>
    <source>
        <strain evidence="3">CBS 553.77</strain>
    </source>
</reference>